<dbReference type="SUPFAM" id="SSF88713">
    <property type="entry name" value="Glycoside hydrolase/deacetylase"/>
    <property type="match status" value="1"/>
</dbReference>
<evidence type="ECO:0000256" key="3">
    <source>
        <dbReference type="PIRSR" id="PIRSR640042-1"/>
    </source>
</evidence>
<comment type="similarity">
    <text evidence="1 5">Belongs to the glycosyl hydrolase 57 family.</text>
</comment>
<gene>
    <name evidence="8" type="ORF">X474_09555</name>
</gene>
<feature type="active site" description="Proton donor" evidence="3">
    <location>
        <position position="376"/>
    </location>
</feature>
<dbReference type="EMBL" id="AZAC01000011">
    <property type="protein sequence ID" value="KIX14225.1"/>
    <property type="molecule type" value="Genomic_DNA"/>
</dbReference>
<dbReference type="Pfam" id="PF03065">
    <property type="entry name" value="Glyco_hydro_57"/>
    <property type="match status" value="1"/>
</dbReference>
<organism evidence="8 9">
    <name type="scientific">Dethiosulfatarculus sandiegensis</name>
    <dbReference type="NCBI Taxonomy" id="1429043"/>
    <lineage>
        <taxon>Bacteria</taxon>
        <taxon>Pseudomonadati</taxon>
        <taxon>Thermodesulfobacteriota</taxon>
        <taxon>Desulfarculia</taxon>
        <taxon>Desulfarculales</taxon>
        <taxon>Desulfarculaceae</taxon>
        <taxon>Dethiosulfatarculus</taxon>
    </lineage>
</organism>
<dbReference type="Proteomes" id="UP000032233">
    <property type="component" value="Unassembled WGS sequence"/>
</dbReference>
<dbReference type="GO" id="GO:0003844">
    <property type="term" value="F:1,4-alpha-glucan branching enzyme activity"/>
    <property type="evidence" value="ECO:0007669"/>
    <property type="project" value="InterPro"/>
</dbReference>
<dbReference type="PANTHER" id="PTHR41695:SF1">
    <property type="entry name" value="1,4-ALPHA-GLUCAN BRANCHING ENZYME TK1436"/>
    <property type="match status" value="1"/>
</dbReference>
<keyword evidence="9" id="KW-1185">Reference proteome</keyword>
<dbReference type="InterPro" id="IPR011330">
    <property type="entry name" value="Glyco_hydro/deAcase_b/a-brl"/>
</dbReference>
<feature type="domain" description="Glycoside hydrolase family 57 N-terminal" evidence="6">
    <location>
        <begin position="1"/>
        <end position="425"/>
    </location>
</feature>
<feature type="domain" description="1,4-alpha-glucan branching enzyme C-terminal" evidence="7">
    <location>
        <begin position="451"/>
        <end position="556"/>
    </location>
</feature>
<proteinExistence type="inferred from homology"/>
<dbReference type="Gene3D" id="3.20.110.10">
    <property type="entry name" value="Glycoside hydrolase 38, N terminal domain"/>
    <property type="match status" value="1"/>
</dbReference>
<evidence type="ECO:0000313" key="8">
    <source>
        <dbReference type="EMBL" id="KIX14225.1"/>
    </source>
</evidence>
<dbReference type="GO" id="GO:0030979">
    <property type="term" value="P:alpha-glucan biosynthetic process"/>
    <property type="evidence" value="ECO:0007669"/>
    <property type="project" value="InterPro"/>
</dbReference>
<dbReference type="STRING" id="1429043.X474_09555"/>
<dbReference type="Pfam" id="PF09210">
    <property type="entry name" value="BE_C"/>
    <property type="match status" value="1"/>
</dbReference>
<dbReference type="PANTHER" id="PTHR41695">
    <property type="entry name" value="1,4-ALPHA-GLUCAN BRANCHING ENZYME RV3031-RELATED"/>
    <property type="match status" value="1"/>
</dbReference>
<dbReference type="GO" id="GO:0016787">
    <property type="term" value="F:hydrolase activity"/>
    <property type="evidence" value="ECO:0007669"/>
    <property type="project" value="UniProtKB-KW"/>
</dbReference>
<dbReference type="InterPro" id="IPR027291">
    <property type="entry name" value="Glyco_hydro_38_N_sf"/>
</dbReference>
<keyword evidence="8" id="KW-0378">Hydrolase</keyword>
<evidence type="ECO:0000256" key="4">
    <source>
        <dbReference type="PIRSR" id="PIRSR640042-2"/>
    </source>
</evidence>
<reference evidence="8 9" key="1">
    <citation type="submission" date="2013-11" db="EMBL/GenBank/DDBJ databases">
        <title>Metagenomic analysis of a methanogenic consortium involved in long chain n-alkane degradation.</title>
        <authorList>
            <person name="Davidova I.A."/>
            <person name="Callaghan A.V."/>
            <person name="Wawrik B."/>
            <person name="Pruitt S."/>
            <person name="Marks C."/>
            <person name="Duncan K.E."/>
            <person name="Suflita J.M."/>
        </authorList>
    </citation>
    <scope>NUCLEOTIDE SEQUENCE [LARGE SCALE GENOMIC DNA]</scope>
    <source>
        <strain evidence="8 9">SPR</strain>
    </source>
</reference>
<dbReference type="InterPro" id="IPR040042">
    <property type="entry name" value="Branching_enz_MT3115-like"/>
</dbReference>
<accession>A0A0D2JXA3</accession>
<evidence type="ECO:0000256" key="2">
    <source>
        <dbReference type="ARBA" id="ARBA00023277"/>
    </source>
</evidence>
<evidence type="ECO:0000256" key="1">
    <source>
        <dbReference type="ARBA" id="ARBA00006821"/>
    </source>
</evidence>
<evidence type="ECO:0000256" key="5">
    <source>
        <dbReference type="RuleBase" id="RU361196"/>
    </source>
</evidence>
<dbReference type="Gene3D" id="1.20.1430.10">
    <property type="entry name" value="Families 57/38 glycoside transferase, middle domain"/>
    <property type="match status" value="1"/>
</dbReference>
<dbReference type="AlphaFoldDB" id="A0A0D2JXA3"/>
<dbReference type="GO" id="GO:0005576">
    <property type="term" value="C:extracellular region"/>
    <property type="evidence" value="ECO:0007669"/>
    <property type="project" value="TreeGrafter"/>
</dbReference>
<evidence type="ECO:0000259" key="7">
    <source>
        <dbReference type="Pfam" id="PF09210"/>
    </source>
</evidence>
<protein>
    <submittedName>
        <fullName evidence="8">Glycoside hydrolase</fullName>
    </submittedName>
</protein>
<evidence type="ECO:0000313" key="9">
    <source>
        <dbReference type="Proteomes" id="UP000032233"/>
    </source>
</evidence>
<feature type="binding site" evidence="4">
    <location>
        <position position="300"/>
    </location>
    <ligand>
        <name>substrate</name>
    </ligand>
</feature>
<dbReference type="InterPro" id="IPR015293">
    <property type="entry name" value="BE_C"/>
</dbReference>
<dbReference type="InterPro" id="IPR004300">
    <property type="entry name" value="Glyco_hydro_57_N"/>
</dbReference>
<feature type="binding site" evidence="4">
    <location>
        <position position="489"/>
    </location>
    <ligand>
        <name>substrate</name>
    </ligand>
</feature>
<name>A0A0D2JXA3_9BACT</name>
<sequence>MHSHLPYVLNHGRWPHGTDWLHEAALGCYLPLLRTIMKLDAKGIRSGVTLGVSPVLAEQLADPSFHLEFREYLKVRLDYARQNQREFIDQGQEEMAELAQFWLDHIKGVREFYEDTLGRDILGGFRKLAQKKTLELMTCAATHGYFPLLSTDASLRLQTAQAVRTHERHFGEKPVGMWLPECAYRPSYDWAPPNSRKKPIPRKGVEEILAEFGIRFFITDSHMLEGGEAIGTYLDRFKALRGLWERYEKGALPKEKQADRSTCFSYWVASREKQDAVAAVFARDPETALTVWSAEVGYPGDGWYLDFHKKHFPGGLKYWRVTKAKSDLAEKEVYEPWRIEDRLNENADHFVSVVKKRLKAHLKAAGKPGHVTAPFDTELFGHWWFEGPRFLEKVLNRLSGDPDIELISCGEKLRNDPPREVISLPEGSWGQGGFHWIWLNEDTEWTWPKIYECEKILGKLKRLAKEPKGVLKKALDQAARELLLLQASDWQFLISTWSARDYAELRFSEHYSAFKRLAKIVSSLSEGKQVGQGDLFFLEEISQRDSLFPDLDLNDWRDKGS</sequence>
<dbReference type="SUPFAM" id="SSF88688">
    <property type="entry name" value="Families 57/38 glycoside transferase middle domain"/>
    <property type="match status" value="1"/>
</dbReference>
<evidence type="ECO:0000259" key="6">
    <source>
        <dbReference type="Pfam" id="PF03065"/>
    </source>
</evidence>
<dbReference type="PATRIC" id="fig|1429043.3.peg.2023"/>
<keyword evidence="2 5" id="KW-0119">Carbohydrate metabolism</keyword>
<dbReference type="InterPro" id="IPR028995">
    <property type="entry name" value="Glyco_hydro_57/38_cen_sf"/>
</dbReference>
<dbReference type="InterPro" id="IPR037090">
    <property type="entry name" value="57_glycoside_trans_central"/>
</dbReference>
<feature type="active site" description="Nucleophile" evidence="3">
    <location>
        <position position="181"/>
    </location>
</feature>
<feature type="binding site" evidence="4">
    <location>
        <position position="429"/>
    </location>
    <ligand>
        <name>substrate</name>
    </ligand>
</feature>
<comment type="caution">
    <text evidence="8">The sequence shown here is derived from an EMBL/GenBank/DDBJ whole genome shotgun (WGS) entry which is preliminary data.</text>
</comment>
<dbReference type="InParanoid" id="A0A0D2JXA3"/>
<feature type="binding site" evidence="4">
    <location>
        <position position="283"/>
    </location>
    <ligand>
        <name>substrate</name>
    </ligand>
</feature>